<feature type="domain" description="Helicase C-terminal" evidence="9">
    <location>
        <begin position="368"/>
        <end position="516"/>
    </location>
</feature>
<dbReference type="GO" id="GO:0006281">
    <property type="term" value="P:DNA repair"/>
    <property type="evidence" value="ECO:0007669"/>
    <property type="project" value="TreeGrafter"/>
</dbReference>
<organism evidence="10 11">
    <name type="scientific">Roseomonas indoligenes</name>
    <dbReference type="NCBI Taxonomy" id="2820811"/>
    <lineage>
        <taxon>Bacteria</taxon>
        <taxon>Pseudomonadati</taxon>
        <taxon>Pseudomonadota</taxon>
        <taxon>Alphaproteobacteria</taxon>
        <taxon>Acetobacterales</taxon>
        <taxon>Roseomonadaceae</taxon>
        <taxon>Roseomonas</taxon>
    </lineage>
</organism>
<keyword evidence="5" id="KW-0413">Isomerase</keyword>
<reference evidence="10" key="1">
    <citation type="submission" date="2021-03" db="EMBL/GenBank/DDBJ databases">
        <authorList>
            <person name="So Y."/>
        </authorList>
    </citation>
    <scope>NUCLEOTIDE SEQUENCE</scope>
    <source>
        <strain evidence="10">SG15</strain>
    </source>
</reference>
<evidence type="ECO:0000256" key="4">
    <source>
        <dbReference type="ARBA" id="ARBA00023125"/>
    </source>
</evidence>
<keyword evidence="11" id="KW-1185">Reference proteome</keyword>
<proteinExistence type="inferred from homology"/>
<keyword evidence="2" id="KW-0547">Nucleotide-binding</keyword>
<evidence type="ECO:0000256" key="5">
    <source>
        <dbReference type="ARBA" id="ARBA00023235"/>
    </source>
</evidence>
<dbReference type="InterPro" id="IPR011545">
    <property type="entry name" value="DEAD/DEAH_box_helicase_dom"/>
</dbReference>
<evidence type="ECO:0000256" key="6">
    <source>
        <dbReference type="ARBA" id="ARBA00034617"/>
    </source>
</evidence>
<dbReference type="InterPro" id="IPR014001">
    <property type="entry name" value="Helicase_ATP-bd"/>
</dbReference>
<dbReference type="InterPro" id="IPR001650">
    <property type="entry name" value="Helicase_C-like"/>
</dbReference>
<gene>
    <name evidence="10" type="ORF">J5Y10_26070</name>
</gene>
<dbReference type="SUPFAM" id="SSF52540">
    <property type="entry name" value="P-loop containing nucleoside triphosphate hydrolases"/>
    <property type="match status" value="1"/>
</dbReference>
<evidence type="ECO:0000256" key="1">
    <source>
        <dbReference type="ARBA" id="ARBA00005446"/>
    </source>
</evidence>
<dbReference type="NCBIfam" id="NF041063">
    <property type="entry name" value="DpdF"/>
    <property type="match status" value="1"/>
</dbReference>
<dbReference type="PROSITE" id="PS51194">
    <property type="entry name" value="HELICASE_CTER"/>
    <property type="match status" value="1"/>
</dbReference>
<comment type="catalytic activity">
    <reaction evidence="6">
        <text>Couples ATP hydrolysis with the unwinding of duplex DNA by translocating in the 3'-5' direction.</text>
        <dbReference type="EC" id="5.6.2.4"/>
    </reaction>
</comment>
<dbReference type="PANTHER" id="PTHR13710">
    <property type="entry name" value="DNA HELICASE RECQ FAMILY MEMBER"/>
    <property type="match status" value="1"/>
</dbReference>
<dbReference type="GO" id="GO:0003677">
    <property type="term" value="F:DNA binding"/>
    <property type="evidence" value="ECO:0007669"/>
    <property type="project" value="UniProtKB-KW"/>
</dbReference>
<dbReference type="AlphaFoldDB" id="A0A940MXV4"/>
<keyword evidence="10" id="KW-0378">Hydrolase</keyword>
<keyword evidence="3" id="KW-0067">ATP-binding</keyword>
<evidence type="ECO:0000259" key="8">
    <source>
        <dbReference type="PROSITE" id="PS51192"/>
    </source>
</evidence>
<comment type="caution">
    <text evidence="10">The sequence shown here is derived from an EMBL/GenBank/DDBJ whole genome shotgun (WGS) entry which is preliminary data.</text>
</comment>
<dbReference type="GO" id="GO:0005524">
    <property type="term" value="F:ATP binding"/>
    <property type="evidence" value="ECO:0007669"/>
    <property type="project" value="UniProtKB-KW"/>
</dbReference>
<dbReference type="InterPro" id="IPR027417">
    <property type="entry name" value="P-loop_NTPase"/>
</dbReference>
<dbReference type="Gene3D" id="3.40.50.300">
    <property type="entry name" value="P-loop containing nucleotide triphosphate hydrolases"/>
    <property type="match status" value="2"/>
</dbReference>
<sequence>MNISGAQAFASLRGLLSGSQPVGPSPTLLHPAFERLRSALADRSASPLDRAVLLRHALLFETARRGGSPDAEVELTEDWDVDWNGSGLEVARDGGVLRVQARPWTPRWLRGSDRGVDAWAASEAERRFAVGSAVAGDPFLARLGLDTYRSHGQRAATRAVLTTPPGATLAVVLATGEGKSLLFRLVDGIGFAGQLLDGRRGVTLVVVPTVALALDQEAATGGDDPRAWVGGASERNAAIAEAVRAGTQGLCFASPEAACGPLRRPLLEAARAGVLRALVIDEAHLVDAWGTGFRTEFQTLAGLQHELLAASPPTFEPRTICLSATLGDAARETLETLFGARGFRVLSAARLRPEPDYWIADPTDQAGRATRVLEALRHVPRPAVLYVTRVRDAEEWRWRLAAAGFGRARMVHGGTSAAERESVLDAWRRGTLDLVVATSAFGLGIDYPHVRSVLHACVPETLDRYYQEVGRGGRDGRSCLSLVVPAYGDAEIAMEINDTVVIGLPRGRERWAAMFNGPKRHLGGDRFALRIDVAPGEGAGDIDMVGERSTDWNARTLTLLARAGVLRLLGGAEQVVQDAVQGSWQSVEILDHDHLAAATWDRRVGPVRRRIAVANARSLGLMHNLLAQAASCPADLLRELYRDATTVCSRCEACRYDPECARRGAPDAEPVSPWPCQASVQEPVRSLLDHGNRLVVKLDEGMLARRRLPDVLARLTVFGLRNLVVFGEADPDFDRAIDSLRDLVVFVARDAIPGASALPPGPEIVLVGAGAPLRPAHLAARVTGQERILFVRPDARSPSRPQLPLDACHDGRVMPLREVQGRLLA</sequence>
<dbReference type="GO" id="GO:0009378">
    <property type="term" value="F:four-way junction helicase activity"/>
    <property type="evidence" value="ECO:0007669"/>
    <property type="project" value="TreeGrafter"/>
</dbReference>
<comment type="similarity">
    <text evidence="1">Belongs to the helicase family. RecQ subfamily.</text>
</comment>
<dbReference type="EC" id="5.6.2.4" evidence="7"/>
<evidence type="ECO:0000256" key="7">
    <source>
        <dbReference type="ARBA" id="ARBA00034808"/>
    </source>
</evidence>
<evidence type="ECO:0000313" key="11">
    <source>
        <dbReference type="Proteomes" id="UP000677537"/>
    </source>
</evidence>
<dbReference type="Pfam" id="PF00271">
    <property type="entry name" value="Helicase_C"/>
    <property type="match status" value="1"/>
</dbReference>
<dbReference type="GO" id="GO:0043138">
    <property type="term" value="F:3'-5' DNA helicase activity"/>
    <property type="evidence" value="ECO:0007669"/>
    <property type="project" value="UniProtKB-EC"/>
</dbReference>
<keyword evidence="4" id="KW-0238">DNA-binding</keyword>
<keyword evidence="10" id="KW-0347">Helicase</keyword>
<name>A0A940MXV4_9PROT</name>
<dbReference type="GO" id="GO:0006310">
    <property type="term" value="P:DNA recombination"/>
    <property type="evidence" value="ECO:0007669"/>
    <property type="project" value="TreeGrafter"/>
</dbReference>
<dbReference type="Proteomes" id="UP000677537">
    <property type="component" value="Unassembled WGS sequence"/>
</dbReference>
<dbReference type="PROSITE" id="PS51192">
    <property type="entry name" value="HELICASE_ATP_BIND_1"/>
    <property type="match status" value="1"/>
</dbReference>
<dbReference type="SMART" id="SM00490">
    <property type="entry name" value="HELICc"/>
    <property type="match status" value="1"/>
</dbReference>
<dbReference type="Pfam" id="PF00270">
    <property type="entry name" value="DEAD"/>
    <property type="match status" value="1"/>
</dbReference>
<protein>
    <recommendedName>
        <fullName evidence="7">DNA 3'-5' helicase</fullName>
        <ecNumber evidence="7">5.6.2.4</ecNumber>
    </recommendedName>
</protein>
<dbReference type="EMBL" id="JAGIZA010000032">
    <property type="protein sequence ID" value="MBP0496278.1"/>
    <property type="molecule type" value="Genomic_DNA"/>
</dbReference>
<dbReference type="GO" id="GO:0005694">
    <property type="term" value="C:chromosome"/>
    <property type="evidence" value="ECO:0007669"/>
    <property type="project" value="TreeGrafter"/>
</dbReference>
<evidence type="ECO:0000256" key="3">
    <source>
        <dbReference type="ARBA" id="ARBA00022840"/>
    </source>
</evidence>
<dbReference type="GO" id="GO:0005737">
    <property type="term" value="C:cytoplasm"/>
    <property type="evidence" value="ECO:0007669"/>
    <property type="project" value="TreeGrafter"/>
</dbReference>
<evidence type="ECO:0000313" key="10">
    <source>
        <dbReference type="EMBL" id="MBP0496278.1"/>
    </source>
</evidence>
<evidence type="ECO:0000259" key="9">
    <source>
        <dbReference type="PROSITE" id="PS51194"/>
    </source>
</evidence>
<dbReference type="RefSeq" id="WP_209377072.1">
    <property type="nucleotide sequence ID" value="NZ_JAGIZA010000032.1"/>
</dbReference>
<accession>A0A940MXV4</accession>
<feature type="domain" description="Helicase ATP-binding" evidence="8">
    <location>
        <begin position="160"/>
        <end position="344"/>
    </location>
</feature>
<evidence type="ECO:0000256" key="2">
    <source>
        <dbReference type="ARBA" id="ARBA00022741"/>
    </source>
</evidence>
<dbReference type="PANTHER" id="PTHR13710:SF105">
    <property type="entry name" value="ATP-DEPENDENT DNA HELICASE Q1"/>
    <property type="match status" value="1"/>
</dbReference>